<dbReference type="InterPro" id="IPR025337">
    <property type="entry name" value="Questin_oxidase-like"/>
</dbReference>
<evidence type="ECO:0000256" key="1">
    <source>
        <dbReference type="ARBA" id="ARBA00023002"/>
    </source>
</evidence>
<reference evidence="3 4" key="1">
    <citation type="submission" date="2021-08" db="EMBL/GenBank/DDBJ databases">
        <title>Draft Genome Sequence of Phanerochaete sordida strain YK-624.</title>
        <authorList>
            <person name="Mori T."/>
            <person name="Dohra H."/>
            <person name="Suzuki T."/>
            <person name="Kawagishi H."/>
            <person name="Hirai H."/>
        </authorList>
    </citation>
    <scope>NUCLEOTIDE SEQUENCE [LARGE SCALE GENOMIC DNA]</scope>
    <source>
        <strain evidence="3 4">YK-624</strain>
    </source>
</reference>
<dbReference type="PANTHER" id="PTHR35870">
    <property type="entry name" value="PROTEIN, PUTATIVE (AFU_ORTHOLOGUE AFUA_5G03330)-RELATED"/>
    <property type="match status" value="1"/>
</dbReference>
<sequence>MDATPDELAARFPWPAPPHPAVVPAPIRHAGWSSESTDALLAALKDNHTRWHIFFNEKHFHNHATHHLLAIYAMGAPAGVLGAAYHTHEVYQKPAFPPPETDEARLAREAIAKVVIDDANWKDFLGDERYYQAYVSFFARKLQDKSAGKNAIQRVLETYVFSDGANLAPGKSADGQKPLMLGRFLGGFLHPLIHAGYGAEFSLPGLIAEGIAEAAVQASEADALFTPELFGVLPAGTFASRFVSFIDRSSVPPSSPAGAVHALAVLAKIAKDPAFEPRNVGLPVPPDADEKSVDRVVRLGGTKLVGYLQSWFGTVAQDAPTLRAKFEEIAWMNTTIYAVGGWAGRELGEDEKKEFNGDFFLMHLVTSTLLMSSLLNVLTPKSAALLLKTYFAFSIVLYIARGRPPLPIAEFYAATSAHPHPPGAMPEPDKDTLPPSEPRAQLTPNPWLALVQSTLVHPNEHFCKAQRALYHYAEWLGGVRAGAFADCAAADIPSVDASAQGSTGGQAGGLTGAKHLDGTLFVRAAGLTAARLGWMREGEAGRGWDSVGFFPAEQEERRVDAAREEQARMQRFRGAGGMMYHVR</sequence>
<dbReference type="AlphaFoldDB" id="A0A9P3GH55"/>
<feature type="region of interest" description="Disordered" evidence="2">
    <location>
        <begin position="419"/>
        <end position="439"/>
    </location>
</feature>
<organism evidence="3 4">
    <name type="scientific">Phanerochaete sordida</name>
    <dbReference type="NCBI Taxonomy" id="48140"/>
    <lineage>
        <taxon>Eukaryota</taxon>
        <taxon>Fungi</taxon>
        <taxon>Dikarya</taxon>
        <taxon>Basidiomycota</taxon>
        <taxon>Agaricomycotina</taxon>
        <taxon>Agaricomycetes</taxon>
        <taxon>Polyporales</taxon>
        <taxon>Phanerochaetaceae</taxon>
        <taxon>Phanerochaete</taxon>
    </lineage>
</organism>
<evidence type="ECO:0000313" key="4">
    <source>
        <dbReference type="Proteomes" id="UP000703269"/>
    </source>
</evidence>
<dbReference type="OrthoDB" id="10004862at2759"/>
<accession>A0A9P3GH55</accession>
<evidence type="ECO:0000313" key="3">
    <source>
        <dbReference type="EMBL" id="GJE93600.1"/>
    </source>
</evidence>
<comment type="caution">
    <text evidence="3">The sequence shown here is derived from an EMBL/GenBank/DDBJ whole genome shotgun (WGS) entry which is preliminary data.</text>
</comment>
<keyword evidence="4" id="KW-1185">Reference proteome</keyword>
<dbReference type="EMBL" id="BPQB01000033">
    <property type="protein sequence ID" value="GJE93600.1"/>
    <property type="molecule type" value="Genomic_DNA"/>
</dbReference>
<gene>
    <name evidence="3" type="ORF">PsYK624_097600</name>
</gene>
<proteinExistence type="predicted"/>
<name>A0A9P3GH55_9APHY</name>
<dbReference type="GO" id="GO:0016491">
    <property type="term" value="F:oxidoreductase activity"/>
    <property type="evidence" value="ECO:0007669"/>
    <property type="project" value="UniProtKB-KW"/>
</dbReference>
<dbReference type="Proteomes" id="UP000703269">
    <property type="component" value="Unassembled WGS sequence"/>
</dbReference>
<evidence type="ECO:0000256" key="2">
    <source>
        <dbReference type="SAM" id="MobiDB-lite"/>
    </source>
</evidence>
<dbReference type="PANTHER" id="PTHR35870:SF1">
    <property type="entry name" value="PROTEIN, PUTATIVE (AFU_ORTHOLOGUE AFUA_5G03330)-RELATED"/>
    <property type="match status" value="1"/>
</dbReference>
<dbReference type="Pfam" id="PF14027">
    <property type="entry name" value="Questin_oxidase"/>
    <property type="match status" value="1"/>
</dbReference>
<protein>
    <submittedName>
        <fullName evidence="3">Questin oxidase family protein</fullName>
    </submittedName>
</protein>
<keyword evidence="1" id="KW-0560">Oxidoreductase</keyword>